<evidence type="ECO:0000256" key="5">
    <source>
        <dbReference type="SAM" id="MobiDB-lite"/>
    </source>
</evidence>
<evidence type="ECO:0000256" key="3">
    <source>
        <dbReference type="ARBA" id="ARBA00022729"/>
    </source>
</evidence>
<protein>
    <submittedName>
        <fullName evidence="7">Serine protease inhibitor (Serpin family)</fullName>
    </submittedName>
</protein>
<evidence type="ECO:0000256" key="1">
    <source>
        <dbReference type="ARBA" id="ARBA00004613"/>
    </source>
</evidence>
<keyword evidence="2" id="KW-0964">Secreted</keyword>
<dbReference type="PANTHER" id="PTHR11461">
    <property type="entry name" value="SERINE PROTEASE INHIBITOR, SERPIN"/>
    <property type="match status" value="1"/>
</dbReference>
<gene>
    <name evidence="7" type="ORF">CAP_4988</name>
</gene>
<dbReference type="InterPro" id="IPR042178">
    <property type="entry name" value="Serpin_sf_1"/>
</dbReference>
<dbReference type="Gene3D" id="2.30.39.10">
    <property type="entry name" value="Alpha-1-antitrypsin, domain 1"/>
    <property type="match status" value="1"/>
</dbReference>
<accession>A0A017THI1</accession>
<dbReference type="GO" id="GO:0004867">
    <property type="term" value="F:serine-type endopeptidase inhibitor activity"/>
    <property type="evidence" value="ECO:0007669"/>
    <property type="project" value="InterPro"/>
</dbReference>
<dbReference type="Proteomes" id="UP000019678">
    <property type="component" value="Unassembled WGS sequence"/>
</dbReference>
<dbReference type="AlphaFoldDB" id="A0A017THI1"/>
<feature type="region of interest" description="Disordered" evidence="5">
    <location>
        <begin position="1"/>
        <end position="25"/>
    </location>
</feature>
<dbReference type="GO" id="GO:0005615">
    <property type="term" value="C:extracellular space"/>
    <property type="evidence" value="ECO:0007669"/>
    <property type="project" value="InterPro"/>
</dbReference>
<sequence>MAAVACTSEGGSEPEPDAPEVACSDPGKAGCVVSSELKRDTAASVAAADIETLVEGNTTFALSLNRLLSTEPGNLFFSPYSISTALGMTYAGARNATETAMASTLHYTLPQAQLHPAFNALDLALSSRGQGAQGADGQPFRLHTANALWGQINFAIEAPFLDVLAQSYGAGVHVVDFVEQNQQAVDLINGWVEKKTEGKIKDLVSTDSVTPDTRLVLTNAVYFSAAWETPFEASATQPGTFTTQAGQAVEVPMMKASLEMDYAEGAGFQAVSMPYDGREMSMVVILPDDLATFEQSLDADKLADITGSMTEYLVNTEMPKFDFESEFSLKEALGKLGMENAFSAEADFTGIHSAGGLVISDVVHKAFVGVNEKGTEAAAATAVIMNETSAPANFADFHLNKPFLFLVRDNATNSVVFLGRVSDPS</sequence>
<dbReference type="InterPro" id="IPR036186">
    <property type="entry name" value="Serpin_sf"/>
</dbReference>
<reference evidence="7 8" key="1">
    <citation type="submission" date="2013-05" db="EMBL/GenBank/DDBJ databases">
        <title>Genome assembly of Chondromyces apiculatus DSM 436.</title>
        <authorList>
            <person name="Sharma G."/>
            <person name="Khatri I."/>
            <person name="Kaur C."/>
            <person name="Mayilraj S."/>
            <person name="Subramanian S."/>
        </authorList>
    </citation>
    <scope>NUCLEOTIDE SEQUENCE [LARGE SCALE GENOMIC DNA]</scope>
    <source>
        <strain evidence="7 8">DSM 436</strain>
    </source>
</reference>
<dbReference type="EMBL" id="ASRX01000004">
    <property type="protein sequence ID" value="EYF08372.1"/>
    <property type="molecule type" value="Genomic_DNA"/>
</dbReference>
<comment type="similarity">
    <text evidence="4">Belongs to the serpin family.</text>
</comment>
<dbReference type="InterPro" id="IPR023795">
    <property type="entry name" value="Serpin_CS"/>
</dbReference>
<evidence type="ECO:0000313" key="7">
    <source>
        <dbReference type="EMBL" id="EYF08372.1"/>
    </source>
</evidence>
<dbReference type="eggNOG" id="COG4826">
    <property type="taxonomic scope" value="Bacteria"/>
</dbReference>
<dbReference type="STRING" id="1192034.CAP_4988"/>
<evidence type="ECO:0000313" key="8">
    <source>
        <dbReference type="Proteomes" id="UP000019678"/>
    </source>
</evidence>
<dbReference type="InterPro" id="IPR023796">
    <property type="entry name" value="Serpin_dom"/>
</dbReference>
<dbReference type="Gene3D" id="3.30.497.10">
    <property type="entry name" value="Antithrombin, subunit I, domain 2"/>
    <property type="match status" value="1"/>
</dbReference>
<keyword evidence="3" id="KW-0732">Signal</keyword>
<feature type="domain" description="Serpin" evidence="6">
    <location>
        <begin position="62"/>
        <end position="424"/>
    </location>
</feature>
<comment type="caution">
    <text evidence="7">The sequence shown here is derived from an EMBL/GenBank/DDBJ whole genome shotgun (WGS) entry which is preliminary data.</text>
</comment>
<keyword evidence="8" id="KW-1185">Reference proteome</keyword>
<dbReference type="CDD" id="cd19590">
    <property type="entry name" value="serpin_thermopin-like"/>
    <property type="match status" value="1"/>
</dbReference>
<dbReference type="Pfam" id="PF00079">
    <property type="entry name" value="Serpin"/>
    <property type="match status" value="1"/>
</dbReference>
<dbReference type="SUPFAM" id="SSF56574">
    <property type="entry name" value="Serpins"/>
    <property type="match status" value="1"/>
</dbReference>
<dbReference type="PANTHER" id="PTHR11461:SF211">
    <property type="entry name" value="GH10112P-RELATED"/>
    <property type="match status" value="1"/>
</dbReference>
<dbReference type="InterPro" id="IPR000215">
    <property type="entry name" value="Serpin_fam"/>
</dbReference>
<comment type="subcellular location">
    <subcellularLocation>
        <location evidence="1">Secreted</location>
    </subcellularLocation>
</comment>
<dbReference type="InterPro" id="IPR042185">
    <property type="entry name" value="Serpin_sf_2"/>
</dbReference>
<dbReference type="FunFam" id="3.30.497.10:FF:000031">
    <property type="entry name" value="Putative salivary serpin"/>
    <property type="match status" value="1"/>
</dbReference>
<evidence type="ECO:0000259" key="6">
    <source>
        <dbReference type="SMART" id="SM00093"/>
    </source>
</evidence>
<name>A0A017THI1_9BACT</name>
<evidence type="ECO:0000256" key="4">
    <source>
        <dbReference type="RuleBase" id="RU000411"/>
    </source>
</evidence>
<proteinExistence type="inferred from homology"/>
<dbReference type="PROSITE" id="PS00284">
    <property type="entry name" value="SERPIN"/>
    <property type="match status" value="1"/>
</dbReference>
<dbReference type="SMART" id="SM00093">
    <property type="entry name" value="SERPIN"/>
    <property type="match status" value="1"/>
</dbReference>
<evidence type="ECO:0000256" key="2">
    <source>
        <dbReference type="ARBA" id="ARBA00022525"/>
    </source>
</evidence>
<organism evidence="7 8">
    <name type="scientific">Chondromyces apiculatus DSM 436</name>
    <dbReference type="NCBI Taxonomy" id="1192034"/>
    <lineage>
        <taxon>Bacteria</taxon>
        <taxon>Pseudomonadati</taxon>
        <taxon>Myxococcota</taxon>
        <taxon>Polyangia</taxon>
        <taxon>Polyangiales</taxon>
        <taxon>Polyangiaceae</taxon>
        <taxon>Chondromyces</taxon>
    </lineage>
</organism>